<dbReference type="HAMAP" id="MF_00719">
    <property type="entry name" value="CobS"/>
    <property type="match status" value="1"/>
</dbReference>
<comment type="cofactor">
    <cofactor evidence="1 19">
        <name>Mg(2+)</name>
        <dbReference type="ChEBI" id="CHEBI:18420"/>
    </cofactor>
</comment>
<evidence type="ECO:0000256" key="19">
    <source>
        <dbReference type="HAMAP-Rule" id="MF_00719"/>
    </source>
</evidence>
<feature type="transmembrane region" description="Helical" evidence="19">
    <location>
        <begin position="131"/>
        <end position="152"/>
    </location>
</feature>
<evidence type="ECO:0000256" key="17">
    <source>
        <dbReference type="ARBA" id="ARBA00048623"/>
    </source>
</evidence>
<organism evidence="20 21">
    <name type="scientific">Sphingomonas quercus</name>
    <dbReference type="NCBI Taxonomy" id="2842451"/>
    <lineage>
        <taxon>Bacteria</taxon>
        <taxon>Pseudomonadati</taxon>
        <taxon>Pseudomonadota</taxon>
        <taxon>Alphaproteobacteria</taxon>
        <taxon>Sphingomonadales</taxon>
        <taxon>Sphingomonadaceae</taxon>
        <taxon>Sphingomonas</taxon>
    </lineage>
</organism>
<comment type="similarity">
    <text evidence="4 19">Belongs to the CobS family.</text>
</comment>
<keyword evidence="12 19" id="KW-1133">Transmembrane helix</keyword>
<evidence type="ECO:0000256" key="11">
    <source>
        <dbReference type="ARBA" id="ARBA00022842"/>
    </source>
</evidence>
<accession>A0ABS6BLH8</accession>
<evidence type="ECO:0000256" key="6">
    <source>
        <dbReference type="ARBA" id="ARBA00015850"/>
    </source>
</evidence>
<evidence type="ECO:0000256" key="12">
    <source>
        <dbReference type="ARBA" id="ARBA00022989"/>
    </source>
</evidence>
<evidence type="ECO:0000313" key="21">
    <source>
        <dbReference type="Proteomes" id="UP000776276"/>
    </source>
</evidence>
<proteinExistence type="inferred from homology"/>
<evidence type="ECO:0000256" key="15">
    <source>
        <dbReference type="ARBA" id="ARBA00032605"/>
    </source>
</evidence>
<evidence type="ECO:0000256" key="14">
    <source>
        <dbReference type="ARBA" id="ARBA00025228"/>
    </source>
</evidence>
<keyword evidence="21" id="KW-1185">Reference proteome</keyword>
<dbReference type="EMBL" id="JAHKRT010000006">
    <property type="protein sequence ID" value="MBU3078687.1"/>
    <property type="molecule type" value="Genomic_DNA"/>
</dbReference>
<keyword evidence="10 19" id="KW-0812">Transmembrane</keyword>
<evidence type="ECO:0000256" key="13">
    <source>
        <dbReference type="ARBA" id="ARBA00023136"/>
    </source>
</evidence>
<name>A0ABS6BLH8_9SPHN</name>
<dbReference type="Pfam" id="PF02654">
    <property type="entry name" value="CobS"/>
    <property type="match status" value="1"/>
</dbReference>
<comment type="pathway">
    <text evidence="3 19">Cofactor biosynthesis; adenosylcobalamin biosynthesis; adenosylcobalamin from cob(II)yrinate a,c-diamide: step 7/7.</text>
</comment>
<feature type="transmembrane region" description="Helical" evidence="19">
    <location>
        <begin position="105"/>
        <end position="124"/>
    </location>
</feature>
<sequence length="232" mass="23970">MRRLILAVAFLTRLPMPRVVADDAEFAAALRLYPLAGLVVGAIVIAAARAGGLADAWVGALAGLAAWVLVTGALHLDGLADLADGLGAAHRDRDRMLAVMADPHAGSFAVTAIALQLIAKLVLLHGLGGDWRVLLVPFAARIGPLVWARLLLPLKPGLGATIAQAARWRDVGVWALAAAGAAIVAPGLAVAFLLIPGWALWLRWRVGGITGDCHGAGIELVETGLLAALLLF</sequence>
<gene>
    <name evidence="19" type="primary">cobS</name>
    <name evidence="20" type="ORF">KOF26_12495</name>
</gene>
<comment type="function">
    <text evidence="14 19">Joins adenosylcobinamide-GDP and alpha-ribazole to generate adenosylcobalamin (Ado-cobalamin). Also synthesizes adenosylcobalamin 5'-phosphate from adenosylcobinamide-GDP and alpha-ribazole 5'-phosphate.</text>
</comment>
<comment type="subcellular location">
    <subcellularLocation>
        <location evidence="2 19">Cell membrane</location>
        <topology evidence="2 19">Multi-pass membrane protein</topology>
    </subcellularLocation>
</comment>
<evidence type="ECO:0000256" key="16">
    <source>
        <dbReference type="ARBA" id="ARBA00032853"/>
    </source>
</evidence>
<evidence type="ECO:0000256" key="4">
    <source>
        <dbReference type="ARBA" id="ARBA00010561"/>
    </source>
</evidence>
<feature type="transmembrane region" description="Helical" evidence="19">
    <location>
        <begin position="57"/>
        <end position="76"/>
    </location>
</feature>
<reference evidence="20 21" key="1">
    <citation type="submission" date="2021-06" db="EMBL/GenBank/DDBJ databases">
        <title>Sphingomonas sp. XMGL2, whole genome shotgun sequencing project.</title>
        <authorList>
            <person name="Zhao G."/>
            <person name="Shen L."/>
        </authorList>
    </citation>
    <scope>NUCLEOTIDE SEQUENCE [LARGE SCALE GENOMIC DNA]</scope>
    <source>
        <strain evidence="20 21">XMGL2</strain>
    </source>
</reference>
<keyword evidence="7 19" id="KW-1003">Cell membrane</keyword>
<evidence type="ECO:0000256" key="5">
    <source>
        <dbReference type="ARBA" id="ARBA00013200"/>
    </source>
</evidence>
<evidence type="ECO:0000256" key="2">
    <source>
        <dbReference type="ARBA" id="ARBA00004651"/>
    </source>
</evidence>
<evidence type="ECO:0000256" key="7">
    <source>
        <dbReference type="ARBA" id="ARBA00022475"/>
    </source>
</evidence>
<protein>
    <recommendedName>
        <fullName evidence="6 19">Adenosylcobinamide-GDP ribazoletransferase</fullName>
        <ecNumber evidence="5 19">2.7.8.26</ecNumber>
    </recommendedName>
    <alternativeName>
        <fullName evidence="16 19">Cobalamin synthase</fullName>
    </alternativeName>
    <alternativeName>
        <fullName evidence="15 19">Cobalamin-5'-phosphate synthase</fullName>
    </alternativeName>
</protein>
<evidence type="ECO:0000256" key="1">
    <source>
        <dbReference type="ARBA" id="ARBA00001946"/>
    </source>
</evidence>
<feature type="transmembrane region" description="Helical" evidence="19">
    <location>
        <begin position="31"/>
        <end position="50"/>
    </location>
</feature>
<comment type="catalytic activity">
    <reaction evidence="17 19">
        <text>alpha-ribazole + adenosylcob(III)inamide-GDP = adenosylcob(III)alamin + GMP + H(+)</text>
        <dbReference type="Rhea" id="RHEA:16049"/>
        <dbReference type="ChEBI" id="CHEBI:10329"/>
        <dbReference type="ChEBI" id="CHEBI:15378"/>
        <dbReference type="ChEBI" id="CHEBI:18408"/>
        <dbReference type="ChEBI" id="CHEBI:58115"/>
        <dbReference type="ChEBI" id="CHEBI:60487"/>
        <dbReference type="EC" id="2.7.8.26"/>
    </reaction>
</comment>
<keyword evidence="8 19" id="KW-0169">Cobalamin biosynthesis</keyword>
<dbReference type="EC" id="2.7.8.26" evidence="5 19"/>
<feature type="transmembrane region" description="Helical" evidence="19">
    <location>
        <begin position="172"/>
        <end position="195"/>
    </location>
</feature>
<dbReference type="RefSeq" id="WP_216325304.1">
    <property type="nucleotide sequence ID" value="NZ_JAHKRT010000006.1"/>
</dbReference>
<comment type="caution">
    <text evidence="20">The sequence shown here is derived from an EMBL/GenBank/DDBJ whole genome shotgun (WGS) entry which is preliminary data.</text>
</comment>
<keyword evidence="9 19" id="KW-0808">Transferase</keyword>
<dbReference type="InterPro" id="IPR003805">
    <property type="entry name" value="CobS"/>
</dbReference>
<dbReference type="PANTHER" id="PTHR34148:SF1">
    <property type="entry name" value="ADENOSYLCOBINAMIDE-GDP RIBAZOLETRANSFERASE"/>
    <property type="match status" value="1"/>
</dbReference>
<evidence type="ECO:0000256" key="10">
    <source>
        <dbReference type="ARBA" id="ARBA00022692"/>
    </source>
</evidence>
<evidence type="ECO:0000256" key="3">
    <source>
        <dbReference type="ARBA" id="ARBA00004663"/>
    </source>
</evidence>
<dbReference type="PANTHER" id="PTHR34148">
    <property type="entry name" value="ADENOSYLCOBINAMIDE-GDP RIBAZOLETRANSFERASE"/>
    <property type="match status" value="1"/>
</dbReference>
<keyword evidence="13 19" id="KW-0472">Membrane</keyword>
<comment type="catalytic activity">
    <reaction evidence="18 19">
        <text>alpha-ribazole 5'-phosphate + adenosylcob(III)inamide-GDP = adenosylcob(III)alamin 5'-phosphate + GMP + H(+)</text>
        <dbReference type="Rhea" id="RHEA:23560"/>
        <dbReference type="ChEBI" id="CHEBI:15378"/>
        <dbReference type="ChEBI" id="CHEBI:57918"/>
        <dbReference type="ChEBI" id="CHEBI:58115"/>
        <dbReference type="ChEBI" id="CHEBI:60487"/>
        <dbReference type="ChEBI" id="CHEBI:60493"/>
        <dbReference type="EC" id="2.7.8.26"/>
    </reaction>
</comment>
<evidence type="ECO:0000256" key="8">
    <source>
        <dbReference type="ARBA" id="ARBA00022573"/>
    </source>
</evidence>
<dbReference type="Proteomes" id="UP000776276">
    <property type="component" value="Unassembled WGS sequence"/>
</dbReference>
<evidence type="ECO:0000256" key="9">
    <source>
        <dbReference type="ARBA" id="ARBA00022679"/>
    </source>
</evidence>
<evidence type="ECO:0000313" key="20">
    <source>
        <dbReference type="EMBL" id="MBU3078687.1"/>
    </source>
</evidence>
<evidence type="ECO:0000256" key="18">
    <source>
        <dbReference type="ARBA" id="ARBA00049504"/>
    </source>
</evidence>
<keyword evidence="11 19" id="KW-0460">Magnesium</keyword>